<keyword evidence="3" id="KW-1185">Reference proteome</keyword>
<dbReference type="EMBL" id="CP115450">
    <property type="protein sequence ID" value="WBP91232.1"/>
    <property type="molecule type" value="Genomic_DNA"/>
</dbReference>
<evidence type="ECO:0000313" key="2">
    <source>
        <dbReference type="EMBL" id="WBP91232.1"/>
    </source>
</evidence>
<proteinExistence type="predicted"/>
<organism evidence="2 3">
    <name type="scientific">Kitasatospora cathayae</name>
    <dbReference type="NCBI Taxonomy" id="3004092"/>
    <lineage>
        <taxon>Bacteria</taxon>
        <taxon>Bacillati</taxon>
        <taxon>Actinomycetota</taxon>
        <taxon>Actinomycetes</taxon>
        <taxon>Kitasatosporales</taxon>
        <taxon>Streptomycetaceae</taxon>
        <taxon>Kitasatospora</taxon>
    </lineage>
</organism>
<gene>
    <name evidence="2" type="ORF">O1G21_38710</name>
</gene>
<sequence length="179" mass="19806">MFRIPPGADQPRPSVPTHDETLREFGRPVAALARPEPGWTVLLGREGTDGYLTDVDLQYAHQRTYRVRVRTTRPALANSRIKPFLSLDDILGTTIANFTDEEDLDPMASVEAILNPVPTTPGEAVLRLDGQEHTVRTATRDGFFAAILELSDQTIAVAAPETLRDLALELTWIRPGRPL</sequence>
<name>A0ABY7QEQ4_9ACTN</name>
<reference evidence="3" key="1">
    <citation type="submission" date="2022-12" db="EMBL/GenBank/DDBJ databases">
        <authorList>
            <person name="Mo P."/>
        </authorList>
    </citation>
    <scope>NUCLEOTIDE SEQUENCE [LARGE SCALE GENOMIC DNA]</scope>
    <source>
        <strain evidence="3">HUAS 3-15</strain>
    </source>
</reference>
<evidence type="ECO:0008006" key="4">
    <source>
        <dbReference type="Google" id="ProtNLM"/>
    </source>
</evidence>
<feature type="region of interest" description="Disordered" evidence="1">
    <location>
        <begin position="1"/>
        <end position="20"/>
    </location>
</feature>
<evidence type="ECO:0000313" key="3">
    <source>
        <dbReference type="Proteomes" id="UP001212821"/>
    </source>
</evidence>
<dbReference type="RefSeq" id="WP_270150466.1">
    <property type="nucleotide sequence ID" value="NZ_CP115450.1"/>
</dbReference>
<protein>
    <recommendedName>
        <fullName evidence="4">Transcriptional regulator</fullName>
    </recommendedName>
</protein>
<dbReference type="Proteomes" id="UP001212821">
    <property type="component" value="Chromosome"/>
</dbReference>
<evidence type="ECO:0000256" key="1">
    <source>
        <dbReference type="SAM" id="MobiDB-lite"/>
    </source>
</evidence>
<accession>A0ABY7QEQ4</accession>